<accession>A0ABQ9FWB7</accession>
<sequence length="86" mass="10045">SGLESKQEATQCYTVYLDLCEVRGWWNVQIHYCKKLEMAFISGHPTRHEPREIVLPLQSCQTVSLEMIQTYQQNIKIDDCNTNRLA</sequence>
<organism evidence="4 5">
    <name type="scientific">Tegillarca granosa</name>
    <name type="common">Malaysian cockle</name>
    <name type="synonym">Anadara granosa</name>
    <dbReference type="NCBI Taxonomy" id="220873"/>
    <lineage>
        <taxon>Eukaryota</taxon>
        <taxon>Metazoa</taxon>
        <taxon>Spiralia</taxon>
        <taxon>Lophotrochozoa</taxon>
        <taxon>Mollusca</taxon>
        <taxon>Bivalvia</taxon>
        <taxon>Autobranchia</taxon>
        <taxon>Pteriomorphia</taxon>
        <taxon>Arcoida</taxon>
        <taxon>Arcoidea</taxon>
        <taxon>Arcidae</taxon>
        <taxon>Tegillarca</taxon>
    </lineage>
</organism>
<evidence type="ECO:0000313" key="5">
    <source>
        <dbReference type="Proteomes" id="UP001217089"/>
    </source>
</evidence>
<protein>
    <recommendedName>
        <fullName evidence="3">tRNA-splicing endonuclease subunit Sen15 domain-containing protein</fullName>
    </recommendedName>
</protein>
<dbReference type="EMBL" id="JARBDR010000041">
    <property type="protein sequence ID" value="KAJ8321533.1"/>
    <property type="molecule type" value="Genomic_DNA"/>
</dbReference>
<gene>
    <name evidence="4" type="ORF">KUTeg_000914</name>
</gene>
<reference evidence="4 5" key="1">
    <citation type="submission" date="2022-12" db="EMBL/GenBank/DDBJ databases">
        <title>Chromosome-level genome of Tegillarca granosa.</title>
        <authorList>
            <person name="Kim J."/>
        </authorList>
    </citation>
    <scope>NUCLEOTIDE SEQUENCE [LARGE SCALE GENOMIC DNA]</scope>
    <source>
        <strain evidence="4">Teg-2019</strain>
        <tissue evidence="4">Adductor muscle</tissue>
    </source>
</reference>
<dbReference type="Proteomes" id="UP001217089">
    <property type="component" value="Unassembled WGS sequence"/>
</dbReference>
<feature type="domain" description="tRNA-splicing endonuclease subunit Sen15" evidence="3">
    <location>
        <begin position="15"/>
        <end position="84"/>
    </location>
</feature>
<comment type="caution">
    <text evidence="4">The sequence shown here is derived from an EMBL/GenBank/DDBJ whole genome shotgun (WGS) entry which is preliminary data.</text>
</comment>
<dbReference type="InterPro" id="IPR011856">
    <property type="entry name" value="tRNA_endonuc-like_dom_sf"/>
</dbReference>
<evidence type="ECO:0000256" key="2">
    <source>
        <dbReference type="ARBA" id="ARBA00022694"/>
    </source>
</evidence>
<dbReference type="InterPro" id="IPR036167">
    <property type="entry name" value="tRNA_intron_Endo_cat-like_sf"/>
</dbReference>
<evidence type="ECO:0000256" key="1">
    <source>
        <dbReference type="ARBA" id="ARBA00006091"/>
    </source>
</evidence>
<dbReference type="SUPFAM" id="SSF53032">
    <property type="entry name" value="tRNA-intron endonuclease catalytic domain-like"/>
    <property type="match status" value="1"/>
</dbReference>
<feature type="non-terminal residue" evidence="4">
    <location>
        <position position="1"/>
    </location>
</feature>
<dbReference type="Gene3D" id="3.40.1350.10">
    <property type="match status" value="1"/>
</dbReference>
<keyword evidence="2" id="KW-0819">tRNA processing</keyword>
<proteinExistence type="inferred from homology"/>
<evidence type="ECO:0000259" key="3">
    <source>
        <dbReference type="Pfam" id="PF09631"/>
    </source>
</evidence>
<dbReference type="PANTHER" id="PTHR28582">
    <property type="entry name" value="TRNA-SPLICING ENDONUCLEASE SUBUNIT SEN15"/>
    <property type="match status" value="1"/>
</dbReference>
<evidence type="ECO:0000313" key="4">
    <source>
        <dbReference type="EMBL" id="KAJ8321533.1"/>
    </source>
</evidence>
<keyword evidence="5" id="KW-1185">Reference proteome</keyword>
<comment type="similarity">
    <text evidence="1">Belongs to the SEN15 family.</text>
</comment>
<dbReference type="PANTHER" id="PTHR28582:SF1">
    <property type="entry name" value="TRNA-SPLICING ENDONUCLEASE SUBUNIT SEN15"/>
    <property type="match status" value="1"/>
</dbReference>
<dbReference type="Pfam" id="PF09631">
    <property type="entry name" value="Sen15"/>
    <property type="match status" value="1"/>
</dbReference>
<name>A0ABQ9FWB7_TEGGR</name>
<dbReference type="InterPro" id="IPR018593">
    <property type="entry name" value="tRNA-endonuc_su_Sen15"/>
</dbReference>